<gene>
    <name evidence="3" type="ORF">CR194_19385</name>
</gene>
<feature type="transmembrane region" description="Helical" evidence="2">
    <location>
        <begin position="194"/>
        <end position="214"/>
    </location>
</feature>
<keyword evidence="4" id="KW-1185">Reference proteome</keyword>
<dbReference type="InterPro" id="IPR012507">
    <property type="entry name" value="YibE_F"/>
</dbReference>
<accession>A0A323T710</accession>
<evidence type="ECO:0000256" key="2">
    <source>
        <dbReference type="SAM" id="Phobius"/>
    </source>
</evidence>
<dbReference type="RefSeq" id="WP_110612167.1">
    <property type="nucleotide sequence ID" value="NZ_PDOD01000006.1"/>
</dbReference>
<feature type="region of interest" description="Disordered" evidence="1">
    <location>
        <begin position="378"/>
        <end position="404"/>
    </location>
</feature>
<evidence type="ECO:0000313" key="3">
    <source>
        <dbReference type="EMBL" id="PYZ91781.1"/>
    </source>
</evidence>
<reference evidence="3 4" key="1">
    <citation type="submission" date="2017-10" db="EMBL/GenBank/DDBJ databases">
        <title>Bacillus sp. nov., a halophilic bacterium isolated from a Keqin Lake.</title>
        <authorList>
            <person name="Wang H."/>
        </authorList>
    </citation>
    <scope>NUCLEOTIDE SEQUENCE [LARGE SCALE GENOMIC DNA]</scope>
    <source>
        <strain evidence="3 4">KQ-12</strain>
    </source>
</reference>
<organism evidence="3 4">
    <name type="scientific">Salipaludibacillus keqinensis</name>
    <dbReference type="NCBI Taxonomy" id="2045207"/>
    <lineage>
        <taxon>Bacteria</taxon>
        <taxon>Bacillati</taxon>
        <taxon>Bacillota</taxon>
        <taxon>Bacilli</taxon>
        <taxon>Bacillales</taxon>
        <taxon>Bacillaceae</taxon>
    </lineage>
</organism>
<keyword evidence="2" id="KW-0472">Membrane</keyword>
<dbReference type="OrthoDB" id="5753718at2"/>
<feature type="transmembrane region" description="Helical" evidence="2">
    <location>
        <begin position="303"/>
        <end position="326"/>
    </location>
</feature>
<keyword evidence="2" id="KW-0812">Transmembrane</keyword>
<feature type="transmembrane region" description="Helical" evidence="2">
    <location>
        <begin position="338"/>
        <end position="363"/>
    </location>
</feature>
<name>A0A323T710_9BACI</name>
<evidence type="ECO:0000256" key="1">
    <source>
        <dbReference type="SAM" id="MobiDB-lite"/>
    </source>
</evidence>
<dbReference type="AlphaFoldDB" id="A0A323T710"/>
<feature type="transmembrane region" description="Helical" evidence="2">
    <location>
        <begin position="119"/>
        <end position="137"/>
    </location>
</feature>
<comment type="caution">
    <text evidence="3">The sequence shown here is derived from an EMBL/GenBank/DDBJ whole genome shotgun (WGS) entry which is preliminary data.</text>
</comment>
<dbReference type="PANTHER" id="PTHR41771">
    <property type="entry name" value="MEMBRANE PROTEIN-RELATED"/>
    <property type="match status" value="1"/>
</dbReference>
<evidence type="ECO:0000313" key="4">
    <source>
        <dbReference type="Proteomes" id="UP000248214"/>
    </source>
</evidence>
<keyword evidence="2" id="KW-1133">Transmembrane helix</keyword>
<dbReference type="Pfam" id="PF07907">
    <property type="entry name" value="YibE_F"/>
    <property type="match status" value="1"/>
</dbReference>
<dbReference type="PANTHER" id="PTHR41771:SF1">
    <property type="entry name" value="MEMBRANE PROTEIN"/>
    <property type="match status" value="1"/>
</dbReference>
<feature type="transmembrane region" description="Helical" evidence="2">
    <location>
        <begin position="168"/>
        <end position="187"/>
    </location>
</feature>
<proteinExistence type="predicted"/>
<feature type="transmembrane region" description="Helical" evidence="2">
    <location>
        <begin position="245"/>
        <end position="265"/>
    </location>
</feature>
<dbReference type="EMBL" id="PDOD01000006">
    <property type="protein sequence ID" value="PYZ91781.1"/>
    <property type="molecule type" value="Genomic_DNA"/>
</dbReference>
<feature type="transmembrane region" description="Helical" evidence="2">
    <location>
        <begin position="144"/>
        <end position="162"/>
    </location>
</feature>
<sequence>MKKTSVFLFLLFGLLLIVPSYVFSESNDIISVPETDVSSETVRGEIIEILEDTPQVQEIVVKVKQGEFKGETVTARQTLSGNPAQDFYFQEGERVLLWIESEDGVIQRTLVRELTRDHYLGYLTAFFIFSLVLIGGIKGIKTVVSLALTAFLVIQVLIPFILAGLPPIPVTIFVASIITTSSVLIISGFNRKSLAAIIGTIGGVIIAGILAWVMTRLTRLTGLSGDETQMLMYIPQQIDFDYQGLLFAGMIIGAVGAVLDIGMSISSAIDEVKRSNPAISTKNLIKSGLNLGKDIMGTMANTLILAYTGASMSLLLVLVAHNISFARVVNMDAMSTEIVRILAGSIGLIYAIPITAIVAGLLYKNVDVEKEASIIEEKKEMKEKKKKDKRDKKLLPDKKKRSKN</sequence>
<protein>
    <submittedName>
        <fullName evidence="3">YibE/F family protein</fullName>
    </submittedName>
</protein>
<dbReference type="Proteomes" id="UP000248214">
    <property type="component" value="Unassembled WGS sequence"/>
</dbReference>